<evidence type="ECO:0000256" key="2">
    <source>
        <dbReference type="ARBA" id="ARBA00022475"/>
    </source>
</evidence>
<feature type="transmembrane region" description="Helical" evidence="6">
    <location>
        <begin position="7"/>
        <end position="30"/>
    </location>
</feature>
<evidence type="ECO:0000256" key="5">
    <source>
        <dbReference type="ARBA" id="ARBA00023136"/>
    </source>
</evidence>
<dbReference type="AlphaFoldDB" id="A0A2R7Y3V6"/>
<dbReference type="Pfam" id="PF04039">
    <property type="entry name" value="MnhB"/>
    <property type="match status" value="1"/>
</dbReference>
<gene>
    <name evidence="8" type="ORF">B7O98_05835</name>
</gene>
<keyword evidence="4 6" id="KW-1133">Transmembrane helix</keyword>
<comment type="caution">
    <text evidence="8">The sequence shown here is derived from an EMBL/GenBank/DDBJ whole genome shotgun (WGS) entry which is preliminary data.</text>
</comment>
<evidence type="ECO:0000259" key="7">
    <source>
        <dbReference type="Pfam" id="PF04039"/>
    </source>
</evidence>
<protein>
    <recommendedName>
        <fullName evidence="7">Na+/H+ antiporter MnhB subunit-related protein domain-containing protein</fullName>
    </recommendedName>
</protein>
<dbReference type="GO" id="GO:0005886">
    <property type="term" value="C:plasma membrane"/>
    <property type="evidence" value="ECO:0007669"/>
    <property type="project" value="UniProtKB-SubCell"/>
</dbReference>
<dbReference type="InterPro" id="IPR050622">
    <property type="entry name" value="CPA3_antiporter_subunitB"/>
</dbReference>
<comment type="subcellular location">
    <subcellularLocation>
        <location evidence="1">Cell membrane</location>
        <topology evidence="1">Multi-pass membrane protein</topology>
    </subcellularLocation>
</comment>
<feature type="transmembrane region" description="Helical" evidence="6">
    <location>
        <begin position="182"/>
        <end position="206"/>
    </location>
</feature>
<evidence type="ECO:0000256" key="1">
    <source>
        <dbReference type="ARBA" id="ARBA00004651"/>
    </source>
</evidence>
<feature type="domain" description="Na+/H+ antiporter MnhB subunit-related protein" evidence="7">
    <location>
        <begin position="112"/>
        <end position="253"/>
    </location>
</feature>
<feature type="transmembrane region" description="Helical" evidence="6">
    <location>
        <begin position="226"/>
        <end position="257"/>
    </location>
</feature>
<feature type="transmembrane region" description="Helical" evidence="6">
    <location>
        <begin position="76"/>
        <end position="96"/>
    </location>
</feature>
<feature type="transmembrane region" description="Helical" evidence="6">
    <location>
        <begin position="116"/>
        <end position="137"/>
    </location>
</feature>
<organism evidence="8 9">
    <name type="scientific">Zestosphaera tikiterensis</name>
    <dbReference type="NCBI Taxonomy" id="1973259"/>
    <lineage>
        <taxon>Archaea</taxon>
        <taxon>Thermoproteota</taxon>
        <taxon>Thermoprotei</taxon>
        <taxon>Desulfurococcales</taxon>
        <taxon>Desulfurococcaceae</taxon>
        <taxon>Zestosphaera</taxon>
    </lineage>
</organism>
<sequence>MPDLRTFIIALSLITVSAVLGYALITYGLAPVANQDLVKLSRVYLGTVFNKSSVLWGASPEVVTSIIWDYRGLDTVYETTVFFVAVISALTLFRNVKITPSNTGRGVGMTVIVKTVSKIVFIAIPAVAVSITVHGHLTPGGGFQGGSTFSVASLLMISVFSLNLVVARGWSKEKLLSIRTLGLLSVGFVAFSTPLIASLLGLKGYLMQNLEKPWAPVGWPAEVSLASASSILVSGTLIVLNIAEFVAVSAGLSLIFITLSLPTNVLEEGGGVAR</sequence>
<evidence type="ECO:0000256" key="3">
    <source>
        <dbReference type="ARBA" id="ARBA00022692"/>
    </source>
</evidence>
<feature type="transmembrane region" description="Helical" evidence="6">
    <location>
        <begin position="149"/>
        <end position="170"/>
    </location>
</feature>
<dbReference type="InterPro" id="IPR007182">
    <property type="entry name" value="MnhB"/>
</dbReference>
<proteinExistence type="predicted"/>
<keyword evidence="2" id="KW-1003">Cell membrane</keyword>
<evidence type="ECO:0000313" key="8">
    <source>
        <dbReference type="EMBL" id="PUA32190.1"/>
    </source>
</evidence>
<accession>A0A2R7Y3V6</accession>
<keyword evidence="5 6" id="KW-0472">Membrane</keyword>
<dbReference type="EMBL" id="NBVN01000004">
    <property type="protein sequence ID" value="PUA32190.1"/>
    <property type="molecule type" value="Genomic_DNA"/>
</dbReference>
<evidence type="ECO:0000256" key="6">
    <source>
        <dbReference type="SAM" id="Phobius"/>
    </source>
</evidence>
<evidence type="ECO:0000256" key="4">
    <source>
        <dbReference type="ARBA" id="ARBA00022989"/>
    </source>
</evidence>
<evidence type="ECO:0000313" key="9">
    <source>
        <dbReference type="Proteomes" id="UP000244093"/>
    </source>
</evidence>
<reference evidence="8 9" key="1">
    <citation type="journal article" date="2018" name="Syst. Appl. Microbiol.">
        <title>A new symbiotic nanoarchaeote (Candidatus Nanoclepta minutus) and its host (Zestosphaera tikiterensis gen. nov., sp. nov.) from a New Zealand hot spring.</title>
        <authorList>
            <person name="St John E."/>
            <person name="Liu Y."/>
            <person name="Podar M."/>
            <person name="Stott M.B."/>
            <person name="Meneghin J."/>
            <person name="Chen Z."/>
            <person name="Lagutin K."/>
            <person name="Mitchell K."/>
            <person name="Reysenbach A.L."/>
        </authorList>
    </citation>
    <scope>NUCLEOTIDE SEQUENCE [LARGE SCALE GENOMIC DNA]</scope>
    <source>
        <strain evidence="8">NZ3</strain>
    </source>
</reference>
<dbReference type="PANTHER" id="PTHR33932">
    <property type="entry name" value="NA(+)/H(+) ANTIPORTER SUBUNIT B"/>
    <property type="match status" value="1"/>
</dbReference>
<name>A0A2R7Y3V6_9CREN</name>
<dbReference type="PANTHER" id="PTHR33932:SF4">
    <property type="entry name" value="NA(+)_H(+) ANTIPORTER SUBUNIT B"/>
    <property type="match status" value="1"/>
</dbReference>
<keyword evidence="3 6" id="KW-0812">Transmembrane</keyword>
<dbReference type="Proteomes" id="UP000244093">
    <property type="component" value="Unassembled WGS sequence"/>
</dbReference>